<dbReference type="PANTHER" id="PTHR10252:SF54">
    <property type="entry name" value="CHROMATIN ACCESSIBILITY COMPLEX PROTEIN 1"/>
    <property type="match status" value="1"/>
</dbReference>
<comment type="subcellular location">
    <subcellularLocation>
        <location evidence="1">Nucleus</location>
    </subcellularLocation>
</comment>
<dbReference type="SUPFAM" id="SSF47113">
    <property type="entry name" value="Histone-fold"/>
    <property type="match status" value="1"/>
</dbReference>
<feature type="region of interest" description="Disordered" evidence="3">
    <location>
        <begin position="1"/>
        <end position="74"/>
    </location>
</feature>
<evidence type="ECO:0000256" key="3">
    <source>
        <dbReference type="SAM" id="MobiDB-lite"/>
    </source>
</evidence>
<evidence type="ECO:0000313" key="5">
    <source>
        <dbReference type="EMBL" id="CAD9679869.1"/>
    </source>
</evidence>
<dbReference type="InterPro" id="IPR050568">
    <property type="entry name" value="Transcr_DNA_Rep_Reg"/>
</dbReference>
<dbReference type="GO" id="GO:0005634">
    <property type="term" value="C:nucleus"/>
    <property type="evidence" value="ECO:0007669"/>
    <property type="project" value="UniProtKB-SubCell"/>
</dbReference>
<keyword evidence="2" id="KW-0539">Nucleus</keyword>
<dbReference type="AlphaFoldDB" id="A0A7S2RT01"/>
<proteinExistence type="predicted"/>
<dbReference type="PANTHER" id="PTHR10252">
    <property type="entry name" value="HISTONE-LIKE TRANSCRIPTION FACTOR CCAAT-RELATED"/>
    <property type="match status" value="1"/>
</dbReference>
<protein>
    <recommendedName>
        <fullName evidence="4">Transcription factor CBF/NF-Y/archaeal histone domain-containing protein</fullName>
    </recommendedName>
</protein>
<dbReference type="InterPro" id="IPR003958">
    <property type="entry name" value="CBFA_NFYB_domain"/>
</dbReference>
<feature type="compositionally biased region" description="Basic and acidic residues" evidence="3">
    <location>
        <begin position="1"/>
        <end position="13"/>
    </location>
</feature>
<dbReference type="Gene3D" id="1.10.20.10">
    <property type="entry name" value="Histone, subunit A"/>
    <property type="match status" value="1"/>
</dbReference>
<dbReference type="Pfam" id="PF00808">
    <property type="entry name" value="CBFD_NFYB_HMF"/>
    <property type="match status" value="1"/>
</dbReference>
<feature type="domain" description="Transcription factor CBF/NF-Y/archaeal histone" evidence="4">
    <location>
        <begin position="76"/>
        <end position="135"/>
    </location>
</feature>
<name>A0A7S2RT01_9STRA</name>
<accession>A0A7S2RT01</accession>
<reference evidence="5" key="1">
    <citation type="submission" date="2021-01" db="EMBL/GenBank/DDBJ databases">
        <authorList>
            <person name="Corre E."/>
            <person name="Pelletier E."/>
            <person name="Niang G."/>
            <person name="Scheremetjew M."/>
            <person name="Finn R."/>
            <person name="Kale V."/>
            <person name="Holt S."/>
            <person name="Cochrane G."/>
            <person name="Meng A."/>
            <person name="Brown T."/>
            <person name="Cohen L."/>
        </authorList>
    </citation>
    <scope>NUCLEOTIDE SEQUENCE</scope>
    <source>
        <strain evidence="5">CCMP1243</strain>
    </source>
</reference>
<dbReference type="EMBL" id="HBHJ01011809">
    <property type="protein sequence ID" value="CAD9679869.1"/>
    <property type="molecule type" value="Transcribed_RNA"/>
</dbReference>
<evidence type="ECO:0000256" key="2">
    <source>
        <dbReference type="ARBA" id="ARBA00023242"/>
    </source>
</evidence>
<dbReference type="CDD" id="cd22929">
    <property type="entry name" value="HFD_POLE4-like"/>
    <property type="match status" value="1"/>
</dbReference>
<dbReference type="InterPro" id="IPR009072">
    <property type="entry name" value="Histone-fold"/>
</dbReference>
<evidence type="ECO:0000256" key="1">
    <source>
        <dbReference type="ARBA" id="ARBA00004123"/>
    </source>
</evidence>
<evidence type="ECO:0000259" key="4">
    <source>
        <dbReference type="Pfam" id="PF00808"/>
    </source>
</evidence>
<sequence length="158" mass="17362">MEEPAPKKARTEGGEETAQVEEGHMAGSEMIAVPGQDPLVREEAPPAPVGEQAVPAPKPRPRSRLPPGDSANSVAIPRNAVKRIMKLQEDVKQVQAEAVLLVAKATELFLEKFAKDSHATSQRAERKQLKYEDLLETRLNDENTLAFLTHIIPEPKES</sequence>
<dbReference type="GO" id="GO:0046982">
    <property type="term" value="F:protein heterodimerization activity"/>
    <property type="evidence" value="ECO:0007669"/>
    <property type="project" value="InterPro"/>
</dbReference>
<organism evidence="5">
    <name type="scientific">Rhizochromulina marina</name>
    <dbReference type="NCBI Taxonomy" id="1034831"/>
    <lineage>
        <taxon>Eukaryota</taxon>
        <taxon>Sar</taxon>
        <taxon>Stramenopiles</taxon>
        <taxon>Ochrophyta</taxon>
        <taxon>Dictyochophyceae</taxon>
        <taxon>Rhizochromulinales</taxon>
        <taxon>Rhizochromulina</taxon>
    </lineage>
</organism>
<gene>
    <name evidence="5" type="ORF">RMAR1173_LOCUS7697</name>
</gene>